<keyword evidence="2" id="KW-0732">Signal</keyword>
<accession>A0AAV2MHL0</accession>
<organism evidence="3 4">
    <name type="scientific">Knipowitschia caucasica</name>
    <name type="common">Caucasian dwarf goby</name>
    <name type="synonym">Pomatoschistus caucasicus</name>
    <dbReference type="NCBI Taxonomy" id="637954"/>
    <lineage>
        <taxon>Eukaryota</taxon>
        <taxon>Metazoa</taxon>
        <taxon>Chordata</taxon>
        <taxon>Craniata</taxon>
        <taxon>Vertebrata</taxon>
        <taxon>Euteleostomi</taxon>
        <taxon>Actinopterygii</taxon>
        <taxon>Neopterygii</taxon>
        <taxon>Teleostei</taxon>
        <taxon>Neoteleostei</taxon>
        <taxon>Acanthomorphata</taxon>
        <taxon>Gobiaria</taxon>
        <taxon>Gobiiformes</taxon>
        <taxon>Gobioidei</taxon>
        <taxon>Gobiidae</taxon>
        <taxon>Gobiinae</taxon>
        <taxon>Knipowitschia</taxon>
    </lineage>
</organism>
<name>A0AAV2MHL0_KNICA</name>
<dbReference type="EMBL" id="OZ035830">
    <property type="protein sequence ID" value="CAL1612914.1"/>
    <property type="molecule type" value="Genomic_DNA"/>
</dbReference>
<feature type="region of interest" description="Disordered" evidence="1">
    <location>
        <begin position="39"/>
        <end position="66"/>
    </location>
</feature>
<proteinExistence type="predicted"/>
<reference evidence="3 4" key="1">
    <citation type="submission" date="2024-04" db="EMBL/GenBank/DDBJ databases">
        <authorList>
            <person name="Waldvogel A.-M."/>
            <person name="Schoenle A."/>
        </authorList>
    </citation>
    <scope>NUCLEOTIDE SEQUENCE [LARGE SCALE GENOMIC DNA]</scope>
</reference>
<gene>
    <name evidence="3" type="ORF">KC01_LOCUS39199</name>
</gene>
<evidence type="ECO:0000256" key="2">
    <source>
        <dbReference type="SAM" id="SignalP"/>
    </source>
</evidence>
<dbReference type="Proteomes" id="UP001497482">
    <property type="component" value="Chromosome 8"/>
</dbReference>
<feature type="chain" id="PRO_5043348715" evidence="2">
    <location>
        <begin position="26"/>
        <end position="144"/>
    </location>
</feature>
<dbReference type="AlphaFoldDB" id="A0AAV2MHL0"/>
<protein>
    <submittedName>
        <fullName evidence="3">Uncharacterized protein</fullName>
    </submittedName>
</protein>
<evidence type="ECO:0000256" key="1">
    <source>
        <dbReference type="SAM" id="MobiDB-lite"/>
    </source>
</evidence>
<sequence length="144" mass="15889">MHLIDRYMLIPLSVLKGVCWWGAMGSICRCQRGKQGTDGAQGCQSQVPDRDGHQQPDFNSHQCPARPTRQHQDYVLKFHRGNGKSRSSILDFNTYIKAVSWMDKFNGGGGLVDMVLASAGSDRGGLQQGELRVTRLSATRAIPT</sequence>
<evidence type="ECO:0000313" key="4">
    <source>
        <dbReference type="Proteomes" id="UP001497482"/>
    </source>
</evidence>
<keyword evidence="4" id="KW-1185">Reference proteome</keyword>
<feature type="signal peptide" evidence="2">
    <location>
        <begin position="1"/>
        <end position="25"/>
    </location>
</feature>
<evidence type="ECO:0000313" key="3">
    <source>
        <dbReference type="EMBL" id="CAL1612914.1"/>
    </source>
</evidence>